<accession>A0A2N1MY29</accession>
<reference evidence="1 2" key="2">
    <citation type="submission" date="2017-10" db="EMBL/GenBank/DDBJ databases">
        <title>Extensive intraspecific genome diversity in a model arbuscular mycorrhizal fungus.</title>
        <authorList>
            <person name="Chen E.C.H."/>
            <person name="Morin E."/>
            <person name="Baudet D."/>
            <person name="Noel J."/>
            <person name="Ndikumana S."/>
            <person name="Charron P."/>
            <person name="St-Onge C."/>
            <person name="Giorgi J."/>
            <person name="Grigoriev I.V."/>
            <person name="Roux C."/>
            <person name="Martin F.M."/>
            <person name="Corradi N."/>
        </authorList>
    </citation>
    <scope>NUCLEOTIDE SEQUENCE [LARGE SCALE GENOMIC DNA]</scope>
    <source>
        <strain evidence="1 2">C2</strain>
    </source>
</reference>
<proteinExistence type="predicted"/>
<evidence type="ECO:0000313" key="2">
    <source>
        <dbReference type="Proteomes" id="UP000233469"/>
    </source>
</evidence>
<dbReference type="AlphaFoldDB" id="A0A2N1MY29"/>
<sequence>MMEAIYKSAMEEDLGCGLEIKSQQELFNRQLSSRKRVIFYVTDQLEIELTLPPASSLVLLPGQIRSGLENISDSTRQK</sequence>
<dbReference type="Proteomes" id="UP000233469">
    <property type="component" value="Unassembled WGS sequence"/>
</dbReference>
<evidence type="ECO:0000313" key="1">
    <source>
        <dbReference type="EMBL" id="PKK66564.1"/>
    </source>
</evidence>
<dbReference type="EMBL" id="LLXL01001075">
    <property type="protein sequence ID" value="PKK66564.1"/>
    <property type="molecule type" value="Genomic_DNA"/>
</dbReference>
<organism evidence="1 2">
    <name type="scientific">Rhizophagus irregularis</name>
    <dbReference type="NCBI Taxonomy" id="588596"/>
    <lineage>
        <taxon>Eukaryota</taxon>
        <taxon>Fungi</taxon>
        <taxon>Fungi incertae sedis</taxon>
        <taxon>Mucoromycota</taxon>
        <taxon>Glomeromycotina</taxon>
        <taxon>Glomeromycetes</taxon>
        <taxon>Glomerales</taxon>
        <taxon>Glomeraceae</taxon>
        <taxon>Rhizophagus</taxon>
    </lineage>
</organism>
<protein>
    <submittedName>
        <fullName evidence="1">Uncharacterized protein</fullName>
    </submittedName>
</protein>
<name>A0A2N1MY29_9GLOM</name>
<comment type="caution">
    <text evidence="1">The sequence shown here is derived from an EMBL/GenBank/DDBJ whole genome shotgun (WGS) entry which is preliminary data.</text>
</comment>
<gene>
    <name evidence="1" type="ORF">RhiirC2_784626</name>
</gene>
<reference evidence="1 2" key="1">
    <citation type="submission" date="2016-04" db="EMBL/GenBank/DDBJ databases">
        <title>Genome analyses suggest a sexual origin of heterokaryosis in a supposedly ancient asexual fungus.</title>
        <authorList>
            <person name="Ropars J."/>
            <person name="Sedzielewska K."/>
            <person name="Noel J."/>
            <person name="Charron P."/>
            <person name="Farinelli L."/>
            <person name="Marton T."/>
            <person name="Kruger M."/>
            <person name="Pelin A."/>
            <person name="Brachmann A."/>
            <person name="Corradi N."/>
        </authorList>
    </citation>
    <scope>NUCLEOTIDE SEQUENCE [LARGE SCALE GENOMIC DNA]</scope>
    <source>
        <strain evidence="1 2">C2</strain>
    </source>
</reference>